<proteinExistence type="predicted"/>
<name>X1KZC5_9ZZZZ</name>
<organism evidence="1">
    <name type="scientific">marine sediment metagenome</name>
    <dbReference type="NCBI Taxonomy" id="412755"/>
    <lineage>
        <taxon>unclassified sequences</taxon>
        <taxon>metagenomes</taxon>
        <taxon>ecological metagenomes</taxon>
    </lineage>
</organism>
<dbReference type="EMBL" id="BARW01022005">
    <property type="protein sequence ID" value="GAI94500.1"/>
    <property type="molecule type" value="Genomic_DNA"/>
</dbReference>
<dbReference type="EMBL" id="BARV01002733">
    <property type="protein sequence ID" value="GAH95524.1"/>
    <property type="molecule type" value="Genomic_DNA"/>
</dbReference>
<evidence type="ECO:0000313" key="1">
    <source>
        <dbReference type="EMBL" id="GAH95524.1"/>
    </source>
</evidence>
<accession>X1KZC5</accession>
<comment type="caution">
    <text evidence="1">The sequence shown here is derived from an EMBL/GenBank/DDBJ whole genome shotgun (WGS) entry which is preliminary data.</text>
</comment>
<reference evidence="1" key="1">
    <citation type="journal article" date="2014" name="Front. Microbiol.">
        <title>High frequency of phylogenetically diverse reductive dehalogenase-homologous genes in deep subseafloor sedimentary metagenomes.</title>
        <authorList>
            <person name="Kawai M."/>
            <person name="Futagami T."/>
            <person name="Toyoda A."/>
            <person name="Takaki Y."/>
            <person name="Nishi S."/>
            <person name="Hori S."/>
            <person name="Arai W."/>
            <person name="Tsubouchi T."/>
            <person name="Morono Y."/>
            <person name="Uchiyama I."/>
            <person name="Ito T."/>
            <person name="Fujiyama A."/>
            <person name="Inagaki F."/>
            <person name="Takami H."/>
        </authorList>
    </citation>
    <scope>NUCLEOTIDE SEQUENCE</scope>
    <source>
        <strain evidence="1">Expedition CK06-06</strain>
    </source>
</reference>
<protein>
    <submittedName>
        <fullName evidence="1">Uncharacterized protein</fullName>
    </submittedName>
</protein>
<sequence length="60" mass="6805">MLPPKAREILQLNIDEASKKMPPDVKVALTMGAGAIERIIEWRETCNDDLLWKLPGETEE</sequence>
<dbReference type="AlphaFoldDB" id="X1KZC5"/>
<evidence type="ECO:0000313" key="2">
    <source>
        <dbReference type="EMBL" id="GAI94500.1"/>
    </source>
</evidence>
<gene>
    <name evidence="1" type="ORF">S06H3_06898</name>
    <name evidence="2" type="ORF">S12H4_36851</name>
</gene>